<sequence>MGEPALRRQPTDRSARGRAGDRVRTGRSRAVALDRDLGPDALAIGKEISSPAVGEGIDQKEATAAGDIGTDDAQLGHAAGLVDHRDAEPVGVRPLGDHPNAARVTVTDCVGDDFGDEERADLCGVLVHAPLRARIADYPTRH</sequence>
<feature type="compositionally biased region" description="Basic and acidic residues" evidence="1">
    <location>
        <begin position="1"/>
        <end position="24"/>
    </location>
</feature>
<proteinExistence type="predicted"/>
<feature type="region of interest" description="Disordered" evidence="1">
    <location>
        <begin position="1"/>
        <end position="29"/>
    </location>
</feature>
<dbReference type="EMBL" id="CP108164">
    <property type="protein sequence ID" value="WTQ81029.1"/>
    <property type="molecule type" value="Genomic_DNA"/>
</dbReference>
<reference evidence="2 3" key="1">
    <citation type="submission" date="2022-10" db="EMBL/GenBank/DDBJ databases">
        <title>The complete genomes of actinobacterial strains from the NBC collection.</title>
        <authorList>
            <person name="Joergensen T.S."/>
            <person name="Alvarez Arevalo M."/>
            <person name="Sterndorff E.B."/>
            <person name="Faurdal D."/>
            <person name="Vuksanovic O."/>
            <person name="Mourched A.-S."/>
            <person name="Charusanti P."/>
            <person name="Shaw S."/>
            <person name="Blin K."/>
            <person name="Weber T."/>
        </authorList>
    </citation>
    <scope>NUCLEOTIDE SEQUENCE [LARGE SCALE GENOMIC DNA]</scope>
    <source>
        <strain evidence="2 3">NBC_00156</strain>
    </source>
</reference>
<name>A0ABZ1KMN1_STRAH</name>
<evidence type="ECO:0000313" key="2">
    <source>
        <dbReference type="EMBL" id="WTQ81029.1"/>
    </source>
</evidence>
<dbReference type="Proteomes" id="UP001622557">
    <property type="component" value="Chromosome"/>
</dbReference>
<keyword evidence="3" id="KW-1185">Reference proteome</keyword>
<accession>A0ABZ1KMN1</accession>
<organism evidence="2 3">
    <name type="scientific">Streptomyces achromogenes</name>
    <dbReference type="NCBI Taxonomy" id="67255"/>
    <lineage>
        <taxon>Bacteria</taxon>
        <taxon>Bacillati</taxon>
        <taxon>Actinomycetota</taxon>
        <taxon>Actinomycetes</taxon>
        <taxon>Kitasatosporales</taxon>
        <taxon>Streptomycetaceae</taxon>
        <taxon>Streptomyces</taxon>
    </lineage>
</organism>
<evidence type="ECO:0000256" key="1">
    <source>
        <dbReference type="SAM" id="MobiDB-lite"/>
    </source>
</evidence>
<gene>
    <name evidence="2" type="ORF">OG350_12135</name>
</gene>
<protein>
    <submittedName>
        <fullName evidence="2">Uncharacterized protein</fullName>
    </submittedName>
</protein>
<evidence type="ECO:0000313" key="3">
    <source>
        <dbReference type="Proteomes" id="UP001622557"/>
    </source>
</evidence>